<evidence type="ECO:0000313" key="1">
    <source>
        <dbReference type="EMBL" id="PRY13026.1"/>
    </source>
</evidence>
<dbReference type="Proteomes" id="UP000238083">
    <property type="component" value="Unassembled WGS sequence"/>
</dbReference>
<dbReference type="RefSeq" id="WP_106212972.1">
    <property type="nucleotide sequence ID" value="NZ_PVZF01000009.1"/>
</dbReference>
<dbReference type="OrthoDB" id="9954470at2"/>
<evidence type="ECO:0000313" key="2">
    <source>
        <dbReference type="Proteomes" id="UP000238083"/>
    </source>
</evidence>
<accession>A0A2T0R187</accession>
<name>A0A2T0R187_9ACTN</name>
<gene>
    <name evidence="1" type="ORF">CLV37_109217</name>
</gene>
<reference evidence="1 2" key="1">
    <citation type="submission" date="2018-03" db="EMBL/GenBank/DDBJ databases">
        <title>Genomic Encyclopedia of Archaeal and Bacterial Type Strains, Phase II (KMG-II): from individual species to whole genera.</title>
        <authorList>
            <person name="Goeker M."/>
        </authorList>
    </citation>
    <scope>NUCLEOTIDE SEQUENCE [LARGE SCALE GENOMIC DNA]</scope>
    <source>
        <strain evidence="1 2">DSM 19711</strain>
    </source>
</reference>
<keyword evidence="2" id="KW-1185">Reference proteome</keyword>
<comment type="caution">
    <text evidence="1">The sequence shown here is derived from an EMBL/GenBank/DDBJ whole genome shotgun (WGS) entry which is preliminary data.</text>
</comment>
<proteinExistence type="predicted"/>
<protein>
    <submittedName>
        <fullName evidence="1">Uncharacterized protein</fullName>
    </submittedName>
</protein>
<dbReference type="AlphaFoldDB" id="A0A2T0R187"/>
<dbReference type="EMBL" id="PVZF01000009">
    <property type="protein sequence ID" value="PRY13026.1"/>
    <property type="molecule type" value="Genomic_DNA"/>
</dbReference>
<organism evidence="1 2">
    <name type="scientific">Kineococcus rhizosphaerae</name>
    <dbReference type="NCBI Taxonomy" id="559628"/>
    <lineage>
        <taxon>Bacteria</taxon>
        <taxon>Bacillati</taxon>
        <taxon>Actinomycetota</taxon>
        <taxon>Actinomycetes</taxon>
        <taxon>Kineosporiales</taxon>
        <taxon>Kineosporiaceae</taxon>
        <taxon>Kineococcus</taxon>
    </lineage>
</organism>
<sequence length="73" mass="7953">MRLTGLERAVLEAAEQSHVLVEPESAEAVGAVYLRLNRDGFLDVEWWPGDPLPLLVAITGTGRTVLALQRDLG</sequence>